<dbReference type="Proteomes" id="UP000249493">
    <property type="component" value="Unassembled WGS sequence"/>
</dbReference>
<reference evidence="1 2" key="1">
    <citation type="submission" date="2018-06" db="EMBL/GenBank/DDBJ databases">
        <authorList>
            <person name="Zhirakovskaya E."/>
        </authorList>
    </citation>
    <scope>NUCLEOTIDE SEQUENCE [LARGE SCALE GENOMIC DNA]</scope>
    <source>
        <strain evidence="1 2">LY3</strain>
    </source>
</reference>
<evidence type="ECO:0000313" key="2">
    <source>
        <dbReference type="Proteomes" id="UP000249493"/>
    </source>
</evidence>
<gene>
    <name evidence="1" type="ORF">DOZ80_15740</name>
</gene>
<protein>
    <submittedName>
        <fullName evidence="1">Uncharacterized protein</fullName>
    </submittedName>
</protein>
<dbReference type="EMBL" id="QLIN01000006">
    <property type="protein sequence ID" value="RAI68411.1"/>
    <property type="molecule type" value="Genomic_DNA"/>
</dbReference>
<organism evidence="1 2">
    <name type="scientific">Pseudomonas fluorescens</name>
    <dbReference type="NCBI Taxonomy" id="294"/>
    <lineage>
        <taxon>Bacteria</taxon>
        <taxon>Pseudomonadati</taxon>
        <taxon>Pseudomonadota</taxon>
        <taxon>Gammaproteobacteria</taxon>
        <taxon>Pseudomonadales</taxon>
        <taxon>Pseudomonadaceae</taxon>
        <taxon>Pseudomonas</taxon>
    </lineage>
</organism>
<name>A0A327MZW5_PSEFL</name>
<dbReference type="AlphaFoldDB" id="A0A327MZW5"/>
<proteinExistence type="predicted"/>
<accession>A0A327MZW5</accession>
<evidence type="ECO:0000313" key="1">
    <source>
        <dbReference type="EMBL" id="RAI68411.1"/>
    </source>
</evidence>
<sequence length="65" mass="6785">MAVSNNISSVGASLLAMDVNDNAGSLNERVARTFFASKPAPTKVYGGSRLSSTRFTASSPNMIDC</sequence>
<comment type="caution">
    <text evidence="1">The sequence shown here is derived from an EMBL/GenBank/DDBJ whole genome shotgun (WGS) entry which is preliminary data.</text>
</comment>